<dbReference type="PATRIC" id="fig|2754.20.peg.942"/>
<dbReference type="EC" id="3.6.1.9" evidence="6"/>
<dbReference type="GO" id="GO:0036221">
    <property type="term" value="F:UTP diphosphatase activity"/>
    <property type="evidence" value="ECO:0007669"/>
    <property type="project" value="RHEA"/>
</dbReference>
<dbReference type="CDD" id="cd00555">
    <property type="entry name" value="Maf"/>
    <property type="match status" value="1"/>
</dbReference>
<protein>
    <recommendedName>
        <fullName evidence="6">dTTP/UTP pyrophosphatase</fullName>
        <shortName evidence="6">dTTPase/UTPase</shortName>
        <ecNumber evidence="6">3.6.1.9</ecNumber>
    </recommendedName>
    <alternativeName>
        <fullName evidence="6">Nucleoside triphosphate pyrophosphatase</fullName>
    </alternativeName>
    <alternativeName>
        <fullName evidence="6">Nucleotide pyrophosphatase</fullName>
        <shortName evidence="6">Nucleotide PPase</shortName>
    </alternativeName>
</protein>
<dbReference type="STRING" id="2754.EH55_09835"/>
<dbReference type="PANTHER" id="PTHR43213:SF5">
    <property type="entry name" value="BIFUNCTIONAL DTTP_UTP PYROPHOSPHATASE_METHYLTRANSFERASE PROTEIN-RELATED"/>
    <property type="match status" value="1"/>
</dbReference>
<dbReference type="InterPro" id="IPR003697">
    <property type="entry name" value="Maf-like"/>
</dbReference>
<keyword evidence="5 6" id="KW-0546">Nucleotide metabolism</keyword>
<comment type="caution">
    <text evidence="7">The sequence shown here is derived from an EMBL/GenBank/DDBJ whole genome shotgun (WGS) entry which is preliminary data.</text>
</comment>
<feature type="site" description="Important for substrate specificity" evidence="6">
    <location>
        <position position="13"/>
    </location>
</feature>
<dbReference type="HAMAP" id="MF_00528">
    <property type="entry name" value="Maf"/>
    <property type="match status" value="1"/>
</dbReference>
<dbReference type="PANTHER" id="PTHR43213">
    <property type="entry name" value="BIFUNCTIONAL DTTP/UTP PYROPHOSPHATASE/METHYLTRANSFERASE PROTEIN-RELATED"/>
    <property type="match status" value="1"/>
</dbReference>
<feature type="site" description="Important for substrate specificity" evidence="6">
    <location>
        <position position="71"/>
    </location>
</feature>
<dbReference type="RefSeq" id="WP_037977907.1">
    <property type="nucleotide sequence ID" value="NZ_CALIAO010000045.1"/>
</dbReference>
<dbReference type="eggNOG" id="COG0424">
    <property type="taxonomic scope" value="Bacteria"/>
</dbReference>
<keyword evidence="4 6" id="KW-0378">Hydrolase</keyword>
<feature type="active site" description="Proton acceptor" evidence="6">
    <location>
        <position position="70"/>
    </location>
</feature>
<dbReference type="NCBIfam" id="TIGR00172">
    <property type="entry name" value="maf"/>
    <property type="match status" value="1"/>
</dbReference>
<dbReference type="SUPFAM" id="SSF52972">
    <property type="entry name" value="ITPase-like"/>
    <property type="match status" value="1"/>
</dbReference>
<dbReference type="EMBL" id="JMKI01000047">
    <property type="protein sequence ID" value="KEJ91495.1"/>
    <property type="molecule type" value="Genomic_DNA"/>
</dbReference>
<evidence type="ECO:0000313" key="8">
    <source>
        <dbReference type="Proteomes" id="UP000027665"/>
    </source>
</evidence>
<dbReference type="InterPro" id="IPR029001">
    <property type="entry name" value="ITPase-like_fam"/>
</dbReference>
<accession>A0A073IPM1</accession>
<comment type="subcellular location">
    <subcellularLocation>
        <location evidence="2 6">Cytoplasm</location>
    </subcellularLocation>
</comment>
<dbReference type="Gene3D" id="3.90.950.10">
    <property type="match status" value="1"/>
</dbReference>
<reference evidence="7 8" key="1">
    <citation type="submission" date="2014-04" db="EMBL/GenBank/DDBJ databases">
        <title>Draft Genome Sequence of Synergistes jonesii.</title>
        <authorList>
            <person name="Coil D.A."/>
            <person name="Eisen J.A."/>
            <person name="Holland-Moritz H.E."/>
        </authorList>
    </citation>
    <scope>NUCLEOTIDE SEQUENCE [LARGE SCALE GENOMIC DNA]</scope>
    <source>
        <strain evidence="7 8">78-1</strain>
    </source>
</reference>
<evidence type="ECO:0000256" key="6">
    <source>
        <dbReference type="HAMAP-Rule" id="MF_00528"/>
    </source>
</evidence>
<evidence type="ECO:0000256" key="5">
    <source>
        <dbReference type="ARBA" id="ARBA00023080"/>
    </source>
</evidence>
<comment type="cofactor">
    <cofactor evidence="1 6">
        <name>a divalent metal cation</name>
        <dbReference type="ChEBI" id="CHEBI:60240"/>
    </cofactor>
</comment>
<feature type="site" description="Important for substrate specificity" evidence="6">
    <location>
        <position position="154"/>
    </location>
</feature>
<dbReference type="Pfam" id="PF02545">
    <property type="entry name" value="Maf"/>
    <property type="match status" value="1"/>
</dbReference>
<gene>
    <name evidence="7" type="ORF">EH55_09835</name>
</gene>
<keyword evidence="3 6" id="KW-0963">Cytoplasm</keyword>
<evidence type="ECO:0000256" key="1">
    <source>
        <dbReference type="ARBA" id="ARBA00001968"/>
    </source>
</evidence>
<dbReference type="GO" id="GO:0036218">
    <property type="term" value="F:dTTP diphosphatase activity"/>
    <property type="evidence" value="ECO:0007669"/>
    <property type="project" value="RHEA"/>
</dbReference>
<dbReference type="AlphaFoldDB" id="A0A073IPM1"/>
<comment type="catalytic activity">
    <reaction evidence="6">
        <text>dTTP + H2O = dTMP + diphosphate + H(+)</text>
        <dbReference type="Rhea" id="RHEA:28534"/>
        <dbReference type="ChEBI" id="CHEBI:15377"/>
        <dbReference type="ChEBI" id="CHEBI:15378"/>
        <dbReference type="ChEBI" id="CHEBI:33019"/>
        <dbReference type="ChEBI" id="CHEBI:37568"/>
        <dbReference type="ChEBI" id="CHEBI:63528"/>
        <dbReference type="EC" id="3.6.1.9"/>
    </reaction>
</comment>
<dbReference type="OrthoDB" id="9807767at2"/>
<proteinExistence type="inferred from homology"/>
<keyword evidence="8" id="KW-1185">Reference proteome</keyword>
<dbReference type="Proteomes" id="UP000027665">
    <property type="component" value="Unassembled WGS sequence"/>
</dbReference>
<sequence length="197" mass="21207">MKEALILASGSPRRRELLSRVCRDFEVVPSNMVEKEAGSAPPAEYVKMLADEKASEVASRFPSRWVVGADTVVASEGKILGKPADEREAAAMLRALSGRAHSVFTGVALIAPDGGKNVCSEETRVFFRPLSDDDIRAYVALGESADKAGAYAIQGSGALLAERIEGCYFNVVGLPLSRLSKMFEEMGVPLAAQWRDE</sequence>
<comment type="similarity">
    <text evidence="6">Belongs to the Maf family. YhdE subfamily.</text>
</comment>
<dbReference type="GeneID" id="90984405"/>
<evidence type="ECO:0000313" key="7">
    <source>
        <dbReference type="EMBL" id="KEJ91495.1"/>
    </source>
</evidence>
<comment type="catalytic activity">
    <reaction evidence="6">
        <text>UTP + H2O = UMP + diphosphate + H(+)</text>
        <dbReference type="Rhea" id="RHEA:29395"/>
        <dbReference type="ChEBI" id="CHEBI:15377"/>
        <dbReference type="ChEBI" id="CHEBI:15378"/>
        <dbReference type="ChEBI" id="CHEBI:33019"/>
        <dbReference type="ChEBI" id="CHEBI:46398"/>
        <dbReference type="ChEBI" id="CHEBI:57865"/>
        <dbReference type="EC" id="3.6.1.9"/>
    </reaction>
</comment>
<evidence type="ECO:0000256" key="2">
    <source>
        <dbReference type="ARBA" id="ARBA00004496"/>
    </source>
</evidence>
<evidence type="ECO:0000256" key="4">
    <source>
        <dbReference type="ARBA" id="ARBA00022801"/>
    </source>
</evidence>
<dbReference type="GO" id="GO:0009117">
    <property type="term" value="P:nucleotide metabolic process"/>
    <property type="evidence" value="ECO:0007669"/>
    <property type="project" value="UniProtKB-KW"/>
</dbReference>
<dbReference type="PIRSF" id="PIRSF006305">
    <property type="entry name" value="Maf"/>
    <property type="match status" value="1"/>
</dbReference>
<organism evidence="7 8">
    <name type="scientific">Synergistes jonesii</name>
    <dbReference type="NCBI Taxonomy" id="2754"/>
    <lineage>
        <taxon>Bacteria</taxon>
        <taxon>Thermotogati</taxon>
        <taxon>Synergistota</taxon>
        <taxon>Synergistia</taxon>
        <taxon>Synergistales</taxon>
        <taxon>Synergistaceae</taxon>
        <taxon>Synergistes</taxon>
    </lineage>
</organism>
<dbReference type="FunFam" id="3.90.950.10:FF:000005">
    <property type="entry name" value="7-methyl-GTP pyrophosphatase"/>
    <property type="match status" value="1"/>
</dbReference>
<comment type="caution">
    <text evidence="6">Lacks conserved residue(s) required for the propagation of feature annotation.</text>
</comment>
<comment type="function">
    <text evidence="6">Nucleoside triphosphate pyrophosphatase that hydrolyzes dTTP and UTP. May have a dual role in cell division arrest and in preventing the incorporation of modified nucleotides into cellular nucleic acids.</text>
</comment>
<evidence type="ECO:0000256" key="3">
    <source>
        <dbReference type="ARBA" id="ARBA00022490"/>
    </source>
</evidence>
<dbReference type="GO" id="GO:0005737">
    <property type="term" value="C:cytoplasm"/>
    <property type="evidence" value="ECO:0007669"/>
    <property type="project" value="UniProtKB-SubCell"/>
</dbReference>
<name>A0A073IPM1_9BACT</name>